<keyword evidence="4" id="KW-0456">Lyase</keyword>
<organism evidence="6 7">
    <name type="scientific">Thermanaerovibrio velox DSM 12556</name>
    <dbReference type="NCBI Taxonomy" id="926567"/>
    <lineage>
        <taxon>Bacteria</taxon>
        <taxon>Thermotogati</taxon>
        <taxon>Synergistota</taxon>
        <taxon>Synergistia</taxon>
        <taxon>Synergistales</taxon>
        <taxon>Synergistaceae</taxon>
        <taxon>Thermanaerovibrio</taxon>
    </lineage>
</organism>
<dbReference type="Proteomes" id="UP000005730">
    <property type="component" value="Chromosome"/>
</dbReference>
<dbReference type="Pfam" id="PF00291">
    <property type="entry name" value="PALP"/>
    <property type="match status" value="1"/>
</dbReference>
<dbReference type="GO" id="GO:0009097">
    <property type="term" value="P:isoleucine biosynthetic process"/>
    <property type="evidence" value="ECO:0007669"/>
    <property type="project" value="TreeGrafter"/>
</dbReference>
<proteinExistence type="inferred from homology"/>
<dbReference type="PANTHER" id="PTHR48078">
    <property type="entry name" value="THREONINE DEHYDRATASE, MITOCHONDRIAL-RELATED"/>
    <property type="match status" value="1"/>
</dbReference>
<dbReference type="HOGENOM" id="CLU_021152_4_2_0"/>
<dbReference type="InterPro" id="IPR050147">
    <property type="entry name" value="Ser/Thr_Dehydratase"/>
</dbReference>
<evidence type="ECO:0000256" key="3">
    <source>
        <dbReference type="ARBA" id="ARBA00022898"/>
    </source>
</evidence>
<evidence type="ECO:0000256" key="1">
    <source>
        <dbReference type="ARBA" id="ARBA00001933"/>
    </source>
</evidence>
<evidence type="ECO:0000256" key="2">
    <source>
        <dbReference type="ARBA" id="ARBA00010869"/>
    </source>
</evidence>
<reference evidence="6 7" key="1">
    <citation type="submission" date="2011-10" db="EMBL/GenBank/DDBJ databases">
        <title>The Noncontiguous Finished genome of Thermanaerovibrio velox DSM 12556.</title>
        <authorList>
            <consortium name="US DOE Joint Genome Institute (JGI-PGF)"/>
            <person name="Lucas S."/>
            <person name="Copeland A."/>
            <person name="Lapidus A."/>
            <person name="Glavina del Rio T."/>
            <person name="Dalin E."/>
            <person name="Tice H."/>
            <person name="Bruce D."/>
            <person name="Goodwin L."/>
            <person name="Pitluck S."/>
            <person name="Peters L."/>
            <person name="Mikhailova N."/>
            <person name="Teshima H."/>
            <person name="Kyrpides N."/>
            <person name="Mavromatis K."/>
            <person name="Ivanova N."/>
            <person name="Markowitz V."/>
            <person name="Cheng J.-F."/>
            <person name="Hugenholtz P."/>
            <person name="Woyke T."/>
            <person name="Wu D."/>
            <person name="Spring S."/>
            <person name="Brambilla E.-M."/>
            <person name="Klenk H.-P."/>
            <person name="Eisen J.A."/>
        </authorList>
    </citation>
    <scope>NUCLEOTIDE SEQUENCE [LARGE SCALE GENOMIC DNA]</scope>
    <source>
        <strain evidence="6 7">DSM 12556</strain>
    </source>
</reference>
<name>H0UR51_9BACT</name>
<evidence type="ECO:0000259" key="5">
    <source>
        <dbReference type="Pfam" id="PF00291"/>
    </source>
</evidence>
<keyword evidence="7" id="KW-1185">Reference proteome</keyword>
<dbReference type="GO" id="GO:0003941">
    <property type="term" value="F:L-serine ammonia-lyase activity"/>
    <property type="evidence" value="ECO:0007669"/>
    <property type="project" value="TreeGrafter"/>
</dbReference>
<dbReference type="AlphaFoldDB" id="H0UR51"/>
<dbReference type="CDD" id="cd01562">
    <property type="entry name" value="Thr-dehyd"/>
    <property type="match status" value="1"/>
</dbReference>
<feature type="domain" description="Tryptophan synthase beta chain-like PALP" evidence="5">
    <location>
        <begin position="25"/>
        <end position="312"/>
    </location>
</feature>
<dbReference type="Gene3D" id="3.40.50.1100">
    <property type="match status" value="2"/>
</dbReference>
<dbReference type="SUPFAM" id="SSF53686">
    <property type="entry name" value="Tryptophan synthase beta subunit-like PLP-dependent enzymes"/>
    <property type="match status" value="1"/>
</dbReference>
<dbReference type="FunFam" id="3.40.50.1100:FF:000005">
    <property type="entry name" value="Threonine dehydratase catabolic"/>
    <property type="match status" value="1"/>
</dbReference>
<dbReference type="InterPro" id="IPR001926">
    <property type="entry name" value="TrpB-like_PALP"/>
</dbReference>
<evidence type="ECO:0000256" key="4">
    <source>
        <dbReference type="ARBA" id="ARBA00023239"/>
    </source>
</evidence>
<gene>
    <name evidence="6" type="ORF">TheveDRAFT_1770</name>
</gene>
<evidence type="ECO:0000313" key="7">
    <source>
        <dbReference type="Proteomes" id="UP000005730"/>
    </source>
</evidence>
<dbReference type="EMBL" id="CM001377">
    <property type="protein sequence ID" value="EHM10888.1"/>
    <property type="molecule type" value="Genomic_DNA"/>
</dbReference>
<dbReference type="GO" id="GO:0004794">
    <property type="term" value="F:threonine deaminase activity"/>
    <property type="evidence" value="ECO:0007669"/>
    <property type="project" value="TreeGrafter"/>
</dbReference>
<keyword evidence="3" id="KW-0663">Pyridoxal phosphate</keyword>
<comment type="similarity">
    <text evidence="2">Belongs to the serine/threonine dehydratase family.</text>
</comment>
<dbReference type="STRING" id="926567.TheveDRAFT_1770"/>
<protein>
    <submittedName>
        <fullName evidence="6">Threonine dehydratase</fullName>
    </submittedName>
</protein>
<accession>H0UR51</accession>
<dbReference type="GO" id="GO:0006567">
    <property type="term" value="P:L-threonine catabolic process"/>
    <property type="evidence" value="ECO:0007669"/>
    <property type="project" value="TreeGrafter"/>
</dbReference>
<dbReference type="InterPro" id="IPR036052">
    <property type="entry name" value="TrpB-like_PALP_sf"/>
</dbReference>
<dbReference type="RefSeq" id="WP_006584382.1">
    <property type="nucleotide sequence ID" value="NZ_CM001377.1"/>
</dbReference>
<comment type="cofactor">
    <cofactor evidence="1">
        <name>pyridoxal 5'-phosphate</name>
        <dbReference type="ChEBI" id="CHEBI:597326"/>
    </cofactor>
</comment>
<sequence length="334" mass="35670">MAKQLNINPSITDSLMAYRFLKGKVRHTPTELSSPLSALSGAAVYLKWENQQICGAFKVRGALFKMNSLDPAKRAKGVVTASSGNHAQGVAMAASALGVKGIICVPSTCPETKKEAISRLGGPWITLKVVQGSYDQAEEEALRLSREEGMEFISAFEDHHIVCGASTIGIEMMMDQPDLDVIIVPAGGGGLMNGVALAACHLRPGIKVYGVQSEASNPYVVSWEDGIVKDVEYLPTLADGLAGYIPQSLLDLAKTRMAGMVQVTERSIGRAMAFLLHHHHQVVEGSGAVGVAAILEKRLDLRGLKVGIVISGGNVDSHRLRQVLDEHLEGVKNL</sequence>
<dbReference type="PANTHER" id="PTHR48078:SF6">
    <property type="entry name" value="L-THREONINE DEHYDRATASE CATABOLIC TDCB"/>
    <property type="match status" value="1"/>
</dbReference>
<dbReference type="eggNOG" id="COG1171">
    <property type="taxonomic scope" value="Bacteria"/>
</dbReference>
<dbReference type="GO" id="GO:0006565">
    <property type="term" value="P:L-serine catabolic process"/>
    <property type="evidence" value="ECO:0007669"/>
    <property type="project" value="TreeGrafter"/>
</dbReference>
<evidence type="ECO:0000313" key="6">
    <source>
        <dbReference type="EMBL" id="EHM10888.1"/>
    </source>
</evidence>